<keyword evidence="1 4" id="KW-0853">WD repeat</keyword>
<dbReference type="InterPro" id="IPR006575">
    <property type="entry name" value="RWD_dom"/>
</dbReference>
<dbReference type="Proteomes" id="UP000007110">
    <property type="component" value="Unassembled WGS sequence"/>
</dbReference>
<sequence length="1009" mass="113481">MSTRWTWTAENVSIQNCSESQATAMALDSTGDFVLLAGRRGIDVLCLSDIPHCKPQRVKHKTTMKWDISVAEWNPHSEQKNQFVTASNQAADVFTLSESEYVQAMSLKAHTRTISDLNWSVFNPNLLATSSVDTYIYIWDTRESKKPASAFSTFAGAGQVKWNKKDEHCLATVHDGDIRLWDKRKGNQAVKYISAHVSKIYSLDWDPNNQSHLITASQDCSAKVWDTNNEQKAVLEIRTDAPQWKVRYTPFGDGLVTITMPQLRQREKNLLMWSQSNPAAPIHSFTGHSDDILEFQWRPKDVSSFDYHMVTWARDYTLRIWRVEPYLQRLCGVEVQDLNLSGSSEIEILASPPKSGSSLSMASSASPARQLMGGSNDLMGGGGVGDQNRSLSDLDESITSLEQEFKSLARITPQTTIEPVSHLTSFFSFPSLCFLSLIPTYSATPSLYLYFFSVSFPFLHRTFSDLGSRSCQISASSNRHTIRMKMTFPPQYPVKVSPKLAIISPTTLDNQTRMKVLEVLNHSCMQQVELERFCISTCFNQLITILEGLQLNSPSAMNGSSTKGSSGGQVTSSYGTASDKNIPFPRTSGARFCSTDKLVMFTRPNSMKKSSTIFQATPKALSALSQHRGQQNIQSTRKENQEGLSIARFYKERENKHRRGGKHRRKNSDVTQISTSTSQACGTVFVFDTSCLLPIHQKLAETYVLIPDDVPRMCSLNANAAAAVGRKDLLQVWSLASLASSPKLSPYSSPDHERPWAKHPMGRQLLKSLMDHYSSIHDVQTLAMLSCVFGENTRPRGDAMNSPSIQRFFVSPDSDSMFSPDWIIDGYGHSSLPESPDDYKFGQARNPEEMEKDIHRANMQLIDPSQRHQLDKFKKKYADILYKWNLLDARAELLKYMSYPERSRRSQLDFSDFGIVCRRCKKRSMSVQCKECKKYAFECSICHVAVRGASIFCLFCGHGGHTQHMLDWFKLEKMCPTGCGCVCERESQRACEQDVSCSSPIMPTVSAKR</sequence>
<organism evidence="8 9">
    <name type="scientific">Strongylocentrotus purpuratus</name>
    <name type="common">Purple sea urchin</name>
    <dbReference type="NCBI Taxonomy" id="7668"/>
    <lineage>
        <taxon>Eukaryota</taxon>
        <taxon>Metazoa</taxon>
        <taxon>Echinodermata</taxon>
        <taxon>Eleutherozoa</taxon>
        <taxon>Echinozoa</taxon>
        <taxon>Echinoidea</taxon>
        <taxon>Euechinoidea</taxon>
        <taxon>Echinacea</taxon>
        <taxon>Camarodonta</taxon>
        <taxon>Echinidea</taxon>
        <taxon>Strongylocentrotidae</taxon>
        <taxon>Strongylocentrotus</taxon>
    </lineage>
</organism>
<evidence type="ECO:0000256" key="2">
    <source>
        <dbReference type="ARBA" id="ARBA00022737"/>
    </source>
</evidence>
<evidence type="ECO:0000313" key="8">
    <source>
        <dbReference type="EnsemblMetazoa" id="XP_030831519"/>
    </source>
</evidence>
<dbReference type="GeneID" id="100894008"/>
<feature type="repeat" description="WD" evidence="4">
    <location>
        <begin position="193"/>
        <end position="235"/>
    </location>
</feature>
<dbReference type="GO" id="GO:0005774">
    <property type="term" value="C:vacuolar membrane"/>
    <property type="evidence" value="ECO:0000318"/>
    <property type="project" value="GO_Central"/>
</dbReference>
<dbReference type="InterPro" id="IPR016135">
    <property type="entry name" value="UBQ-conjugating_enzyme/RWD"/>
</dbReference>
<dbReference type="SUPFAM" id="SSF50978">
    <property type="entry name" value="WD40 repeat-like"/>
    <property type="match status" value="1"/>
</dbReference>
<dbReference type="Pfam" id="PF17120">
    <property type="entry name" value="zf-RING_16"/>
    <property type="match status" value="1"/>
</dbReference>
<dbReference type="GO" id="GO:0035591">
    <property type="term" value="F:signaling adaptor activity"/>
    <property type="evidence" value="ECO:0000318"/>
    <property type="project" value="GO_Central"/>
</dbReference>
<dbReference type="FunCoup" id="A0A7M7N5D9">
    <property type="interactions" value="1045"/>
</dbReference>
<dbReference type="PROSITE" id="PS50082">
    <property type="entry name" value="WD_REPEATS_2"/>
    <property type="match status" value="2"/>
</dbReference>
<comment type="similarity">
    <text evidence="3">Belongs to the WD repeat WDR59 family.</text>
</comment>
<accession>A0A7M7N5D9</accession>
<dbReference type="GO" id="GO:1904263">
    <property type="term" value="P:positive regulation of TORC1 signaling"/>
    <property type="evidence" value="ECO:0000318"/>
    <property type="project" value="GO_Central"/>
</dbReference>
<dbReference type="InterPro" id="IPR015943">
    <property type="entry name" value="WD40/YVTN_repeat-like_dom_sf"/>
</dbReference>
<dbReference type="InterPro" id="IPR036322">
    <property type="entry name" value="WD40_repeat_dom_sf"/>
</dbReference>
<feature type="domain" description="RWD" evidence="6">
    <location>
        <begin position="470"/>
        <end position="543"/>
    </location>
</feature>
<dbReference type="InterPro" id="IPR049567">
    <property type="entry name" value="WDR59-like"/>
</dbReference>
<evidence type="ECO:0000256" key="4">
    <source>
        <dbReference type="PROSITE-ProRule" id="PRU00221"/>
    </source>
</evidence>
<dbReference type="GO" id="GO:0034198">
    <property type="term" value="P:cellular response to amino acid starvation"/>
    <property type="evidence" value="ECO:0000318"/>
    <property type="project" value="GO_Central"/>
</dbReference>
<dbReference type="OrthoDB" id="311712at2759"/>
<dbReference type="InterPro" id="IPR019775">
    <property type="entry name" value="WD40_repeat_CS"/>
</dbReference>
<dbReference type="CDD" id="cd16692">
    <property type="entry name" value="mRING-H2-C3H3C2_WDR59"/>
    <property type="match status" value="1"/>
</dbReference>
<dbReference type="OMA" id="HRRETCL"/>
<dbReference type="InParanoid" id="A0A7M7N5D9"/>
<dbReference type="SUPFAM" id="SSF54495">
    <property type="entry name" value="UBC-like"/>
    <property type="match status" value="1"/>
</dbReference>
<reference evidence="9" key="1">
    <citation type="submission" date="2015-02" db="EMBL/GenBank/DDBJ databases">
        <title>Genome sequencing for Strongylocentrotus purpuratus.</title>
        <authorList>
            <person name="Murali S."/>
            <person name="Liu Y."/>
            <person name="Vee V."/>
            <person name="English A."/>
            <person name="Wang M."/>
            <person name="Skinner E."/>
            <person name="Han Y."/>
            <person name="Muzny D.M."/>
            <person name="Worley K.C."/>
            <person name="Gibbs R.A."/>
        </authorList>
    </citation>
    <scope>NUCLEOTIDE SEQUENCE</scope>
</reference>
<keyword evidence="9" id="KW-1185">Reference proteome</keyword>
<evidence type="ECO:0000256" key="5">
    <source>
        <dbReference type="SAM" id="MobiDB-lite"/>
    </source>
</evidence>
<feature type="domain" description="WDR59/RTC1-like RING zinc finger" evidence="7">
    <location>
        <begin position="938"/>
        <end position="986"/>
    </location>
</feature>
<dbReference type="Pfam" id="PF00400">
    <property type="entry name" value="WD40"/>
    <property type="match status" value="2"/>
</dbReference>
<dbReference type="InterPro" id="IPR001680">
    <property type="entry name" value="WD40_rpt"/>
</dbReference>
<proteinExistence type="inferred from homology"/>
<dbReference type="PANTHER" id="PTHR46170">
    <property type="entry name" value="GATOR COMPLEX PROTEIN WDR59"/>
    <property type="match status" value="1"/>
</dbReference>
<dbReference type="SMART" id="SM00320">
    <property type="entry name" value="WD40"/>
    <property type="match status" value="4"/>
</dbReference>
<evidence type="ECO:0000256" key="1">
    <source>
        <dbReference type="ARBA" id="ARBA00022574"/>
    </source>
</evidence>
<evidence type="ECO:0000259" key="7">
    <source>
        <dbReference type="Pfam" id="PF17120"/>
    </source>
</evidence>
<evidence type="ECO:0000259" key="6">
    <source>
        <dbReference type="Pfam" id="PF05773"/>
    </source>
</evidence>
<dbReference type="KEGG" id="spu:100894008"/>
<evidence type="ECO:0008006" key="10">
    <source>
        <dbReference type="Google" id="ProtNLM"/>
    </source>
</evidence>
<dbReference type="InterPro" id="IPR039456">
    <property type="entry name" value="WDR59_mRING-H2-C3H3C2"/>
</dbReference>
<dbReference type="Gene3D" id="2.130.10.10">
    <property type="entry name" value="YVTN repeat-like/Quinoprotein amine dehydrogenase"/>
    <property type="match status" value="2"/>
</dbReference>
<evidence type="ECO:0000256" key="3">
    <source>
        <dbReference type="ARBA" id="ARBA00038452"/>
    </source>
</evidence>
<feature type="compositionally biased region" description="Polar residues" evidence="5">
    <location>
        <begin position="556"/>
        <end position="579"/>
    </location>
</feature>
<dbReference type="EnsemblMetazoa" id="XM_030975659">
    <property type="protein sequence ID" value="XP_030831519"/>
    <property type="gene ID" value="LOC100894008"/>
</dbReference>
<protein>
    <recommendedName>
        <fullName evidence="10">GATOR complex protein WDR59</fullName>
    </recommendedName>
</protein>
<name>A0A7M7N5D9_STRPU</name>
<dbReference type="CTD" id="79726"/>
<dbReference type="InterPro" id="IPR049566">
    <property type="entry name" value="WDR59_RTC1-like_RING_Znf"/>
</dbReference>
<dbReference type="PROSITE" id="PS00678">
    <property type="entry name" value="WD_REPEATS_1"/>
    <property type="match status" value="2"/>
</dbReference>
<dbReference type="AlphaFoldDB" id="A0A7M7N5D9"/>
<dbReference type="PROSITE" id="PS50294">
    <property type="entry name" value="WD_REPEATS_REGION"/>
    <property type="match status" value="2"/>
</dbReference>
<evidence type="ECO:0000313" key="9">
    <source>
        <dbReference type="Proteomes" id="UP000007110"/>
    </source>
</evidence>
<feature type="repeat" description="WD" evidence="4">
    <location>
        <begin position="107"/>
        <end position="149"/>
    </location>
</feature>
<reference evidence="8" key="2">
    <citation type="submission" date="2021-01" db="UniProtKB">
        <authorList>
            <consortium name="EnsemblMetazoa"/>
        </authorList>
    </citation>
    <scope>IDENTIFICATION</scope>
</reference>
<feature type="region of interest" description="Disordered" evidence="5">
    <location>
        <begin position="556"/>
        <end position="581"/>
    </location>
</feature>
<dbReference type="GO" id="GO:0035859">
    <property type="term" value="C:Seh1-associated complex"/>
    <property type="evidence" value="ECO:0000318"/>
    <property type="project" value="GO_Central"/>
</dbReference>
<dbReference type="RefSeq" id="XP_030831519.1">
    <property type="nucleotide sequence ID" value="XM_030975659.1"/>
</dbReference>
<dbReference type="PANTHER" id="PTHR46170:SF1">
    <property type="entry name" value="GATOR COMPLEX PROTEIN WDR59"/>
    <property type="match status" value="1"/>
</dbReference>
<dbReference type="Pfam" id="PF05773">
    <property type="entry name" value="RWD"/>
    <property type="match status" value="1"/>
</dbReference>
<keyword evidence="2" id="KW-0677">Repeat</keyword>